<dbReference type="EMBL" id="CM047589">
    <property type="protein sequence ID" value="KAI9920042.1"/>
    <property type="molecule type" value="Genomic_DNA"/>
</dbReference>
<name>A0ACC0WN84_9STRA</name>
<reference evidence="1 2" key="1">
    <citation type="journal article" date="2022" name="bioRxiv">
        <title>The genome of the oomycete Peronosclerospora sorghi, a cosmopolitan pathogen of maize and sorghum, is inflated with dispersed pseudogenes.</title>
        <authorList>
            <person name="Fletcher K."/>
            <person name="Martin F."/>
            <person name="Isakeit T."/>
            <person name="Cavanaugh K."/>
            <person name="Magill C."/>
            <person name="Michelmore R."/>
        </authorList>
    </citation>
    <scope>NUCLEOTIDE SEQUENCE [LARGE SCALE GENOMIC DNA]</scope>
    <source>
        <strain evidence="1">P6</strain>
    </source>
</reference>
<organism evidence="1 2">
    <name type="scientific">Peronosclerospora sorghi</name>
    <dbReference type="NCBI Taxonomy" id="230839"/>
    <lineage>
        <taxon>Eukaryota</taxon>
        <taxon>Sar</taxon>
        <taxon>Stramenopiles</taxon>
        <taxon>Oomycota</taxon>
        <taxon>Peronosporomycetes</taxon>
        <taxon>Peronosporales</taxon>
        <taxon>Peronosporaceae</taxon>
        <taxon>Peronosclerospora</taxon>
    </lineage>
</organism>
<gene>
    <name evidence="1" type="ORF">PsorP6_015497</name>
</gene>
<sequence length="383" mass="40964">MTRHPLSLHAVHTTESTAFEKASMVQLTLTGMFFGVVHVLTGPDHLSALATLAAGSSWRSFALGIRWGCGHSLGLVLMASFFILLDGEVDFTALNGVTDVLMGVFMIALGLYGMHEGVTRSRQRERRPREERKYEKETTARDDEEQGRIETETESEPMESPSHTLLQGPMLTSSKADVCVTFSDERTPAARPTRLEGLSSATENEDGVLVDVALSSPVADATSPCESVVALEELLAEESEEDEAGDKEPGGGPRCCGWKLPRVDFHHARTQKARGESGGLTYTALCVGLVHGVAGPGGILGVLPAIGLHNTAKSCTYLGSFCLMSIVTMGLFAAGYGEVTGRLGDRSELVAFRIAIFSSLLSVVVGMFWLGLAALGHLHELVD</sequence>
<evidence type="ECO:0000313" key="2">
    <source>
        <dbReference type="Proteomes" id="UP001163321"/>
    </source>
</evidence>
<protein>
    <submittedName>
        <fullName evidence="1">Uncharacterized protein</fullName>
    </submittedName>
</protein>
<keyword evidence="2" id="KW-1185">Reference proteome</keyword>
<proteinExistence type="predicted"/>
<comment type="caution">
    <text evidence="1">The sequence shown here is derived from an EMBL/GenBank/DDBJ whole genome shotgun (WGS) entry which is preliminary data.</text>
</comment>
<evidence type="ECO:0000313" key="1">
    <source>
        <dbReference type="EMBL" id="KAI9920042.1"/>
    </source>
</evidence>
<dbReference type="Proteomes" id="UP001163321">
    <property type="component" value="Chromosome 10"/>
</dbReference>
<accession>A0ACC0WN84</accession>